<dbReference type="Pfam" id="PF06835">
    <property type="entry name" value="LptC"/>
    <property type="match status" value="1"/>
</dbReference>
<name>A0ABV3X614_9FIRM</name>
<dbReference type="InterPro" id="IPR010664">
    <property type="entry name" value="LipoPS_assembly_LptC-rel"/>
</dbReference>
<protein>
    <submittedName>
        <fullName evidence="6">LPS export ABC transporter periplasmic protein LptC</fullName>
    </submittedName>
</protein>
<dbReference type="PANTHER" id="PTHR37481:SF1">
    <property type="entry name" value="LIPOPOLYSACCHARIDE EXPORT SYSTEM PROTEIN LPTC"/>
    <property type="match status" value="1"/>
</dbReference>
<keyword evidence="4" id="KW-1133">Transmembrane helix</keyword>
<evidence type="ECO:0000313" key="6">
    <source>
        <dbReference type="EMBL" id="MEX5285484.1"/>
    </source>
</evidence>
<evidence type="ECO:0000256" key="4">
    <source>
        <dbReference type="ARBA" id="ARBA00022989"/>
    </source>
</evidence>
<evidence type="ECO:0000256" key="2">
    <source>
        <dbReference type="ARBA" id="ARBA00022519"/>
    </source>
</evidence>
<dbReference type="RefSeq" id="WP_368847214.1">
    <property type="nucleotide sequence ID" value="NZ_CP194411.1"/>
</dbReference>
<dbReference type="Proteomes" id="UP001559623">
    <property type="component" value="Unassembled WGS sequence"/>
</dbReference>
<comment type="caution">
    <text evidence="6">The sequence shown here is derived from an EMBL/GenBank/DDBJ whole genome shotgun (WGS) entry which is preliminary data.</text>
</comment>
<keyword evidence="3" id="KW-0812">Transmembrane</keyword>
<dbReference type="NCBIfam" id="TIGR04409">
    <property type="entry name" value="LptC_YrbK"/>
    <property type="match status" value="1"/>
</dbReference>
<evidence type="ECO:0000256" key="1">
    <source>
        <dbReference type="ARBA" id="ARBA00022475"/>
    </source>
</evidence>
<dbReference type="InterPro" id="IPR026265">
    <property type="entry name" value="LptC"/>
</dbReference>
<evidence type="ECO:0000256" key="5">
    <source>
        <dbReference type="ARBA" id="ARBA00023136"/>
    </source>
</evidence>
<gene>
    <name evidence="6" type="primary">lptC</name>
    <name evidence="6" type="ORF">QCO44_07520</name>
</gene>
<accession>A0ABV3X614</accession>
<proteinExistence type="predicted"/>
<dbReference type="EMBL" id="JARVLH010000004">
    <property type="protein sequence ID" value="MEX5285484.1"/>
    <property type="molecule type" value="Genomic_DNA"/>
</dbReference>
<keyword evidence="1" id="KW-1003">Cell membrane</keyword>
<dbReference type="InterPro" id="IPR052363">
    <property type="entry name" value="LPS_export_LptC"/>
</dbReference>
<keyword evidence="7" id="KW-1185">Reference proteome</keyword>
<evidence type="ECO:0000256" key="3">
    <source>
        <dbReference type="ARBA" id="ARBA00022692"/>
    </source>
</evidence>
<evidence type="ECO:0000313" key="7">
    <source>
        <dbReference type="Proteomes" id="UP001559623"/>
    </source>
</evidence>
<keyword evidence="2" id="KW-0997">Cell inner membrane</keyword>
<reference evidence="6 7" key="1">
    <citation type="submission" date="2023-04" db="EMBL/GenBank/DDBJ databases">
        <title>Genome Sequence of Selenomonas sputigena ATCC 33150.</title>
        <authorList>
            <person name="Miller D.P."/>
            <person name="Anvari S."/>
            <person name="Polson S.W."/>
            <person name="Macdonald M."/>
            <person name="Mcdowell J.V."/>
        </authorList>
    </citation>
    <scope>NUCLEOTIDE SEQUENCE [LARGE SCALE GENOMIC DNA]</scope>
    <source>
        <strain evidence="6 7">ATCC 33150</strain>
    </source>
</reference>
<sequence>MRKKGIILLAAFAVLAVIGTIAWAILSVPEAPRGDEPVHVMRYEGNSLSVEKDGRTIWKMTAESLAANADNNTAEATNIDGTFYQPDGRELNLKAPHAVYRMDTKDLSMDGGIKVQTTDGIELTSRELAWSDAKSTLTAIGDARLTKEADAVLVTAESIESSDGFQKLAARGKDGKKAHIQKGSAAK</sequence>
<organism evidence="6 7">
    <name type="scientific">Selenomonas sputigena</name>
    <dbReference type="NCBI Taxonomy" id="69823"/>
    <lineage>
        <taxon>Bacteria</taxon>
        <taxon>Bacillati</taxon>
        <taxon>Bacillota</taxon>
        <taxon>Negativicutes</taxon>
        <taxon>Selenomonadales</taxon>
        <taxon>Selenomonadaceae</taxon>
        <taxon>Selenomonas</taxon>
    </lineage>
</organism>
<keyword evidence="5" id="KW-0472">Membrane</keyword>
<dbReference type="PANTHER" id="PTHR37481">
    <property type="entry name" value="LIPOPOLYSACCHARIDE EXPORT SYSTEM PROTEIN LPTC"/>
    <property type="match status" value="1"/>
</dbReference>